<dbReference type="AlphaFoldDB" id="A0A967BAG3"/>
<dbReference type="PIRSF" id="PIRSF003092">
    <property type="entry name" value="MinD"/>
    <property type="match status" value="1"/>
</dbReference>
<dbReference type="SUPFAM" id="SSF52540">
    <property type="entry name" value="P-loop containing nucleoside triphosphate hydrolases"/>
    <property type="match status" value="1"/>
</dbReference>
<evidence type="ECO:0000313" key="5">
    <source>
        <dbReference type="Proteomes" id="UP000597459"/>
    </source>
</evidence>
<dbReference type="EMBL" id="WOTH01000039">
    <property type="protein sequence ID" value="NHO54946.1"/>
    <property type="molecule type" value="Genomic_DNA"/>
</dbReference>
<evidence type="ECO:0000256" key="2">
    <source>
        <dbReference type="ARBA" id="ARBA00022840"/>
    </source>
</evidence>
<keyword evidence="1" id="KW-0547">Nucleotide-binding</keyword>
<dbReference type="RefSeq" id="WP_166317925.1">
    <property type="nucleotide sequence ID" value="NZ_WOTH01000039.1"/>
</dbReference>
<feature type="domain" description="AAA" evidence="3">
    <location>
        <begin position="24"/>
        <end position="181"/>
    </location>
</feature>
<dbReference type="GO" id="GO:0051782">
    <property type="term" value="P:negative regulation of cell division"/>
    <property type="evidence" value="ECO:0007669"/>
    <property type="project" value="TreeGrafter"/>
</dbReference>
<dbReference type="PANTHER" id="PTHR43384">
    <property type="entry name" value="SEPTUM SITE-DETERMINING PROTEIN MIND HOMOLOG, CHLOROPLASTIC-RELATED"/>
    <property type="match status" value="1"/>
</dbReference>
<reference evidence="4" key="1">
    <citation type="submission" date="2019-11" db="EMBL/GenBank/DDBJ databases">
        <title>Description of new Acetobacter species.</title>
        <authorList>
            <person name="Cleenwerck I."/>
            <person name="Sombolestani A.S."/>
        </authorList>
    </citation>
    <scope>NUCLEOTIDE SEQUENCE</scope>
    <source>
        <strain evidence="4">LMG 1626</strain>
    </source>
</reference>
<proteinExistence type="predicted"/>
<dbReference type="InterPro" id="IPR027417">
    <property type="entry name" value="P-loop_NTPase"/>
</dbReference>
<protein>
    <submittedName>
        <fullName evidence="4">AAA family ATPase</fullName>
    </submittedName>
</protein>
<dbReference type="GO" id="GO:0016887">
    <property type="term" value="F:ATP hydrolysis activity"/>
    <property type="evidence" value="ECO:0007669"/>
    <property type="project" value="TreeGrafter"/>
</dbReference>
<dbReference type="InterPro" id="IPR050625">
    <property type="entry name" value="ParA/MinD_ATPase"/>
</dbReference>
<keyword evidence="5" id="KW-1185">Reference proteome</keyword>
<name>A0A967BAG3_9PROT</name>
<dbReference type="Proteomes" id="UP000597459">
    <property type="component" value="Unassembled WGS sequence"/>
</dbReference>
<dbReference type="InterPro" id="IPR025669">
    <property type="entry name" value="AAA_dom"/>
</dbReference>
<gene>
    <name evidence="4" type="ORF">GOB87_13490</name>
</gene>
<dbReference type="GO" id="GO:0005829">
    <property type="term" value="C:cytosol"/>
    <property type="evidence" value="ECO:0007669"/>
    <property type="project" value="TreeGrafter"/>
</dbReference>
<dbReference type="Gene3D" id="3.40.50.300">
    <property type="entry name" value="P-loop containing nucleotide triphosphate hydrolases"/>
    <property type="match status" value="1"/>
</dbReference>
<keyword evidence="2" id="KW-0067">ATP-binding</keyword>
<dbReference type="Pfam" id="PF13614">
    <property type="entry name" value="AAA_31"/>
    <property type="match status" value="1"/>
</dbReference>
<dbReference type="PANTHER" id="PTHR43384:SF4">
    <property type="entry name" value="CELLULOSE BIOSYNTHESIS PROTEIN BCSQ-RELATED"/>
    <property type="match status" value="1"/>
</dbReference>
<organism evidence="4 5">
    <name type="scientific">Acetobacter estunensis</name>
    <dbReference type="NCBI Taxonomy" id="104097"/>
    <lineage>
        <taxon>Bacteria</taxon>
        <taxon>Pseudomonadati</taxon>
        <taxon>Pseudomonadota</taxon>
        <taxon>Alphaproteobacteria</taxon>
        <taxon>Acetobacterales</taxon>
        <taxon>Acetobacteraceae</taxon>
        <taxon>Acetobacter</taxon>
    </lineage>
</organism>
<evidence type="ECO:0000313" key="4">
    <source>
        <dbReference type="EMBL" id="NHO54946.1"/>
    </source>
</evidence>
<dbReference type="InterPro" id="IPR025501">
    <property type="entry name" value="MinD_FleN"/>
</dbReference>
<dbReference type="GO" id="GO:0005524">
    <property type="term" value="F:ATP binding"/>
    <property type="evidence" value="ECO:0007669"/>
    <property type="project" value="UniProtKB-KW"/>
</dbReference>
<evidence type="ECO:0000259" key="3">
    <source>
        <dbReference type="Pfam" id="PF13614"/>
    </source>
</evidence>
<dbReference type="GO" id="GO:0009898">
    <property type="term" value="C:cytoplasmic side of plasma membrane"/>
    <property type="evidence" value="ECO:0007669"/>
    <property type="project" value="TreeGrafter"/>
</dbReference>
<comment type="caution">
    <text evidence="4">The sequence shown here is derived from an EMBL/GenBank/DDBJ whole genome shotgun (WGS) entry which is preliminary data.</text>
</comment>
<accession>A0A967BAG3</accession>
<sequence length="287" mass="31324">MQRHQVPIPLTTASVPKQASTPHVVAIASGKGGVGKTWFSITLAHALASNDTQQRILIVDCDFGLGNVDVQLGLHHKYDLTHVLRREIPIEEAIVPVKLHNDGAHSTNRIDVLPGHSGSSTLRLLQPDSLRSLLEQIRDLGDYDVILLDLCAGIDWSSRMIAAAADTLLVVTTEEPTALTDAYAVLKLAVRDRRQDGYTTPNAWVVINQASGSRSGQATFDILNQSCKRFLSFSPHLAGVVRKDRRVSEMIRRQSSFLGTLPTSNTATDVLRVARQLVADTFPALVN</sequence>
<evidence type="ECO:0000256" key="1">
    <source>
        <dbReference type="ARBA" id="ARBA00022741"/>
    </source>
</evidence>